<keyword evidence="2" id="KW-1185">Reference proteome</keyword>
<dbReference type="Proteomes" id="UP000005237">
    <property type="component" value="Unassembled WGS sequence"/>
</dbReference>
<organism evidence="1 2">
    <name type="scientific">Caenorhabditis japonica</name>
    <dbReference type="NCBI Taxonomy" id="281687"/>
    <lineage>
        <taxon>Eukaryota</taxon>
        <taxon>Metazoa</taxon>
        <taxon>Ecdysozoa</taxon>
        <taxon>Nematoda</taxon>
        <taxon>Chromadorea</taxon>
        <taxon>Rhabditida</taxon>
        <taxon>Rhabditina</taxon>
        <taxon>Rhabditomorpha</taxon>
        <taxon>Rhabditoidea</taxon>
        <taxon>Rhabditidae</taxon>
        <taxon>Peloderinae</taxon>
        <taxon>Caenorhabditis</taxon>
    </lineage>
</organism>
<evidence type="ECO:0000313" key="2">
    <source>
        <dbReference type="Proteomes" id="UP000005237"/>
    </source>
</evidence>
<sequence length="107" mass="12481">MPRLARFWDSLENDNLFDIVAQPPQPTVTRFHQQWLNNLAHARDDEPQTILYAKPLLPTPEFIAHFPQYEEFYGGKKIPVGHRYCYVCSIRVGLPVVFKLATHTIFV</sequence>
<reference evidence="1" key="2">
    <citation type="submission" date="2022-06" db="UniProtKB">
        <authorList>
            <consortium name="EnsemblMetazoa"/>
        </authorList>
    </citation>
    <scope>IDENTIFICATION</scope>
    <source>
        <strain evidence="1">DF5081</strain>
    </source>
</reference>
<dbReference type="AlphaFoldDB" id="A0A8R1E5Q4"/>
<reference evidence="2" key="1">
    <citation type="submission" date="2010-08" db="EMBL/GenBank/DDBJ databases">
        <authorList>
            <consortium name="Caenorhabditis japonica Sequencing Consortium"/>
            <person name="Wilson R.K."/>
        </authorList>
    </citation>
    <scope>NUCLEOTIDE SEQUENCE [LARGE SCALE GENOMIC DNA]</scope>
    <source>
        <strain evidence="2">DF5081</strain>
    </source>
</reference>
<accession>A0A8R1E5Q4</accession>
<evidence type="ECO:0000313" key="1">
    <source>
        <dbReference type="EnsemblMetazoa" id="CJA22703.1"/>
    </source>
</evidence>
<proteinExistence type="predicted"/>
<dbReference type="EnsemblMetazoa" id="CJA22703.1">
    <property type="protein sequence ID" value="CJA22703.1"/>
    <property type="gene ID" value="WBGene00178275"/>
</dbReference>
<name>A0A8R1E5Q4_CAEJA</name>
<protein>
    <submittedName>
        <fullName evidence="1">Uncharacterized protein</fullName>
    </submittedName>
</protein>